<dbReference type="KEGG" id="ago:AGOS_ADR348C"/>
<organism evidence="1 2">
    <name type="scientific">Eremothecium gossypii (strain ATCC 10895 / CBS 109.51 / FGSC 9923 / NRRL Y-1056)</name>
    <name type="common">Yeast</name>
    <name type="synonym">Ashbya gossypii</name>
    <dbReference type="NCBI Taxonomy" id="284811"/>
    <lineage>
        <taxon>Eukaryota</taxon>
        <taxon>Fungi</taxon>
        <taxon>Dikarya</taxon>
        <taxon>Ascomycota</taxon>
        <taxon>Saccharomycotina</taxon>
        <taxon>Saccharomycetes</taxon>
        <taxon>Saccharomycetales</taxon>
        <taxon>Saccharomycetaceae</taxon>
        <taxon>Eremothecium</taxon>
    </lineage>
</organism>
<dbReference type="EMBL" id="AE016817">
    <property type="protein sequence ID" value="AAS52268.1"/>
    <property type="molecule type" value="Genomic_DNA"/>
</dbReference>
<accession>Q759C9</accession>
<sequence>MECASNPRTGKSTLAVPCESPICSLYSLWPCGDPGGQKDTRVGYRTSSRDSVRMSRIVTDLAMLEGVLSGATSAERLVLLRIFAQYEGIEPSAQERAAPLLCFRTIPYFGTATEEVRTYRLAIDEKTYYARFIERLPPYQGDILDLRCGVIHGEVEIMHIDVVSMRELARLRSFLATEDGQQFMKLTGID</sequence>
<reference evidence="1 2" key="1">
    <citation type="journal article" date="2004" name="Science">
        <title>The Ashbya gossypii genome as a tool for mapping the ancient Saccharomyces cerevisiae genome.</title>
        <authorList>
            <person name="Dietrich F.S."/>
            <person name="Voegeli S."/>
            <person name="Brachat S."/>
            <person name="Lerch A."/>
            <person name="Gates K."/>
            <person name="Steiner S."/>
            <person name="Mohr C."/>
            <person name="Pohlmann R."/>
            <person name="Luedi P."/>
            <person name="Choi S."/>
            <person name="Wing R.A."/>
            <person name="Flavier A."/>
            <person name="Gaffney T.D."/>
            <person name="Philippsen P."/>
        </authorList>
    </citation>
    <scope>NUCLEOTIDE SEQUENCE [LARGE SCALE GENOMIC DNA]</scope>
    <source>
        <strain evidence="2">ATCC 10895 / CBS 109.51 / FGSC 9923 / NRRL Y-1056</strain>
    </source>
</reference>
<evidence type="ECO:0000313" key="1">
    <source>
        <dbReference type="EMBL" id="AAS52268.1"/>
    </source>
</evidence>
<dbReference type="AlphaFoldDB" id="Q759C9"/>
<dbReference type="GeneID" id="4620609"/>
<evidence type="ECO:0000313" key="2">
    <source>
        <dbReference type="Proteomes" id="UP000000591"/>
    </source>
</evidence>
<dbReference type="InParanoid" id="Q759C9"/>
<dbReference type="CDD" id="cd23707">
    <property type="entry name" value="Ten1_OBF"/>
    <property type="match status" value="1"/>
</dbReference>
<dbReference type="RefSeq" id="NP_984444.1">
    <property type="nucleotide sequence ID" value="NM_209797.1"/>
</dbReference>
<dbReference type="OMA" id="VEIMHID"/>
<gene>
    <name evidence="1" type="ORF">AGOS_ADR348C</name>
</gene>
<dbReference type="Proteomes" id="UP000000591">
    <property type="component" value="Chromosome IV"/>
</dbReference>
<protein>
    <submittedName>
        <fullName evidence="1">ADR348Cp</fullName>
    </submittedName>
</protein>
<reference evidence="2" key="2">
    <citation type="journal article" date="2013" name="G3 (Bethesda)">
        <title>Genomes of Ashbya fungi isolated from insects reveal four mating-type loci, numerous translocations, lack of transposons, and distinct gene duplications.</title>
        <authorList>
            <person name="Dietrich F.S."/>
            <person name="Voegeli S."/>
            <person name="Kuo S."/>
            <person name="Philippsen P."/>
        </authorList>
    </citation>
    <scope>GENOME REANNOTATION</scope>
    <source>
        <strain evidence="2">ATCC 10895 / CBS 109.51 / FGSC 9923 / NRRL Y-1056</strain>
    </source>
</reference>
<proteinExistence type="predicted"/>
<dbReference type="OrthoDB" id="4062831at2759"/>
<keyword evidence="2" id="KW-1185">Reference proteome</keyword>
<name>Q759C9_EREGS</name>
<dbReference type="HOGENOM" id="CLU_122922_0_0_1"/>